<gene>
    <name evidence="1" type="primary">Nfu_g_1_013773</name>
</gene>
<accession>A0A1A7ZFS8</accession>
<feature type="non-terminal residue" evidence="1">
    <location>
        <position position="1"/>
    </location>
</feature>
<sequence>ADGTAGENTPLALIHGAADSFSDGWQPLSSSSKPSSAPAPFLSSSNFENFINMLMT</sequence>
<proteinExistence type="predicted"/>
<organism evidence="1">
    <name type="scientific">Nothobranchius furzeri</name>
    <name type="common">Turquoise killifish</name>
    <dbReference type="NCBI Taxonomy" id="105023"/>
    <lineage>
        <taxon>Eukaryota</taxon>
        <taxon>Metazoa</taxon>
        <taxon>Chordata</taxon>
        <taxon>Craniata</taxon>
        <taxon>Vertebrata</taxon>
        <taxon>Euteleostomi</taxon>
        <taxon>Actinopterygii</taxon>
        <taxon>Neopterygii</taxon>
        <taxon>Teleostei</taxon>
        <taxon>Neoteleostei</taxon>
        <taxon>Acanthomorphata</taxon>
        <taxon>Ovalentaria</taxon>
        <taxon>Atherinomorphae</taxon>
        <taxon>Cyprinodontiformes</taxon>
        <taxon>Nothobranchiidae</taxon>
        <taxon>Nothobranchius</taxon>
    </lineage>
</organism>
<dbReference type="EMBL" id="HADY01002858">
    <property type="protein sequence ID" value="SBP41343.1"/>
    <property type="molecule type" value="Transcribed_RNA"/>
</dbReference>
<evidence type="ECO:0000313" key="1">
    <source>
        <dbReference type="EMBL" id="SBP41343.1"/>
    </source>
</evidence>
<name>A0A1A7ZFS8_NOTFU</name>
<protein>
    <submittedName>
        <fullName evidence="1">Uncharacterized protein</fullName>
    </submittedName>
</protein>
<reference evidence="1" key="1">
    <citation type="submission" date="2016-05" db="EMBL/GenBank/DDBJ databases">
        <authorList>
            <person name="Lavstsen T."/>
            <person name="Jespersen J.S."/>
        </authorList>
    </citation>
    <scope>NUCLEOTIDE SEQUENCE</scope>
    <source>
        <tissue evidence="1">Brain</tissue>
    </source>
</reference>
<dbReference type="AlphaFoldDB" id="A0A1A7ZFS8"/>
<reference evidence="1" key="2">
    <citation type="submission" date="2016-06" db="EMBL/GenBank/DDBJ databases">
        <title>The genome of a short-lived fish provides insights into sex chromosome evolution and the genetic control of aging.</title>
        <authorList>
            <person name="Reichwald K."/>
            <person name="Felder M."/>
            <person name="Petzold A."/>
            <person name="Koch P."/>
            <person name="Groth M."/>
            <person name="Platzer M."/>
        </authorList>
    </citation>
    <scope>NUCLEOTIDE SEQUENCE</scope>
    <source>
        <tissue evidence="1">Brain</tissue>
    </source>
</reference>